<protein>
    <recommendedName>
        <fullName evidence="1">Alpha/beta hydrolase fold-5 domain-containing protein</fullName>
    </recommendedName>
</protein>
<reference evidence="2" key="1">
    <citation type="journal article" date="2014" name="Front. Microbiol.">
        <title>High frequency of phylogenetically diverse reductive dehalogenase-homologous genes in deep subseafloor sedimentary metagenomes.</title>
        <authorList>
            <person name="Kawai M."/>
            <person name="Futagami T."/>
            <person name="Toyoda A."/>
            <person name="Takaki Y."/>
            <person name="Nishi S."/>
            <person name="Hori S."/>
            <person name="Arai W."/>
            <person name="Tsubouchi T."/>
            <person name="Morono Y."/>
            <person name="Uchiyama I."/>
            <person name="Ito T."/>
            <person name="Fujiyama A."/>
            <person name="Inagaki F."/>
            <person name="Takami H."/>
        </authorList>
    </citation>
    <scope>NUCLEOTIDE SEQUENCE</scope>
    <source>
        <strain evidence="2">Expedition CK06-06</strain>
    </source>
</reference>
<dbReference type="GO" id="GO:0016787">
    <property type="term" value="F:hydrolase activity"/>
    <property type="evidence" value="ECO:0007669"/>
    <property type="project" value="InterPro"/>
</dbReference>
<dbReference type="AlphaFoldDB" id="X0WJQ9"/>
<dbReference type="SUPFAM" id="SSF53474">
    <property type="entry name" value="alpha/beta-Hydrolases"/>
    <property type="match status" value="1"/>
</dbReference>
<comment type="caution">
    <text evidence="2">The sequence shown here is derived from an EMBL/GenBank/DDBJ whole genome shotgun (WGS) entry which is preliminary data.</text>
</comment>
<dbReference type="InterPro" id="IPR029059">
    <property type="entry name" value="AB_hydrolase_5"/>
</dbReference>
<dbReference type="EMBL" id="BARS01023596">
    <property type="protein sequence ID" value="GAG12921.1"/>
    <property type="molecule type" value="Genomic_DNA"/>
</dbReference>
<feature type="domain" description="Alpha/beta hydrolase fold-5" evidence="1">
    <location>
        <begin position="48"/>
        <end position="136"/>
    </location>
</feature>
<sequence>MIGLQWVTFTRPPLIEATDALESDELVTVTQEPWLIFSPTKSNPTTGFIFYPGGRIDPRGYAQMMRAIAEGGYLAVVPEMPFNIAAFRPNTADEIIAEYPDINHWVIGGHSVGGTMAVQYTDKHPETIDGLAIWAS</sequence>
<feature type="non-terminal residue" evidence="2">
    <location>
        <position position="136"/>
    </location>
</feature>
<dbReference type="Gene3D" id="3.40.50.1820">
    <property type="entry name" value="alpha/beta hydrolase"/>
    <property type="match status" value="1"/>
</dbReference>
<dbReference type="InterPro" id="IPR029058">
    <property type="entry name" value="AB_hydrolase_fold"/>
</dbReference>
<name>X0WJQ9_9ZZZZ</name>
<organism evidence="2">
    <name type="scientific">marine sediment metagenome</name>
    <dbReference type="NCBI Taxonomy" id="412755"/>
    <lineage>
        <taxon>unclassified sequences</taxon>
        <taxon>metagenomes</taxon>
        <taxon>ecological metagenomes</taxon>
    </lineage>
</organism>
<evidence type="ECO:0000259" key="1">
    <source>
        <dbReference type="Pfam" id="PF12695"/>
    </source>
</evidence>
<gene>
    <name evidence="2" type="ORF">S01H1_37555</name>
</gene>
<dbReference type="Pfam" id="PF12695">
    <property type="entry name" value="Abhydrolase_5"/>
    <property type="match status" value="1"/>
</dbReference>
<accession>X0WJQ9</accession>
<proteinExistence type="predicted"/>
<evidence type="ECO:0000313" key="2">
    <source>
        <dbReference type="EMBL" id="GAG12921.1"/>
    </source>
</evidence>